<dbReference type="Pfam" id="PF20128">
    <property type="entry name" value="DUF6518"/>
    <property type="match status" value="1"/>
</dbReference>
<proteinExistence type="predicted"/>
<accession>A0A9X1NKP2</accession>
<sequence length="172" mass="17419">MSFSNAGIPSNAASQPTSALPTTVNATPDIAAATGVATLSFILGAATSYAQGFLPSSVNSLANSHTGWALITVVLIWAVRARPVLAAMLGAGSFVLLTVGYTFGAAIRGYTYDPSFYSLIGLIAGPFIGLAAAWLRERDLRGALATATLTGIAVSESFVGSPSCTTARCTGP</sequence>
<keyword evidence="2" id="KW-1133">Transmembrane helix</keyword>
<feature type="transmembrane region" description="Helical" evidence="2">
    <location>
        <begin position="116"/>
        <end position="135"/>
    </location>
</feature>
<keyword evidence="4" id="KW-1185">Reference proteome</keyword>
<feature type="transmembrane region" description="Helical" evidence="2">
    <location>
        <begin position="61"/>
        <end position="79"/>
    </location>
</feature>
<dbReference type="AlphaFoldDB" id="A0A9X1NKP2"/>
<evidence type="ECO:0000313" key="3">
    <source>
        <dbReference type="EMBL" id="MCD5316065.1"/>
    </source>
</evidence>
<feature type="transmembrane region" description="Helical" evidence="2">
    <location>
        <begin position="85"/>
        <end position="104"/>
    </location>
</feature>
<dbReference type="InterPro" id="IPR045393">
    <property type="entry name" value="DUF6518"/>
</dbReference>
<protein>
    <submittedName>
        <fullName evidence="3">DUF6518 family protein</fullName>
    </submittedName>
</protein>
<evidence type="ECO:0000256" key="2">
    <source>
        <dbReference type="SAM" id="Phobius"/>
    </source>
</evidence>
<dbReference type="Proteomes" id="UP001138997">
    <property type="component" value="Unassembled WGS sequence"/>
</dbReference>
<organism evidence="3 4">
    <name type="scientific">Kineosporia babensis</name>
    <dbReference type="NCBI Taxonomy" id="499548"/>
    <lineage>
        <taxon>Bacteria</taxon>
        <taxon>Bacillati</taxon>
        <taxon>Actinomycetota</taxon>
        <taxon>Actinomycetes</taxon>
        <taxon>Kineosporiales</taxon>
        <taxon>Kineosporiaceae</taxon>
        <taxon>Kineosporia</taxon>
    </lineage>
</organism>
<reference evidence="3" key="1">
    <citation type="submission" date="2021-11" db="EMBL/GenBank/DDBJ databases">
        <title>Streptomyces corallinus and Kineosporia corallina sp. nov., two new coral-derived marine actinobacteria.</title>
        <authorList>
            <person name="Buangrab K."/>
            <person name="Sutthacheep M."/>
            <person name="Yeemin T."/>
            <person name="Harunari E."/>
            <person name="Igarashi Y."/>
            <person name="Sripreechasak P."/>
            <person name="Kanchanasin P."/>
            <person name="Tanasupawat S."/>
            <person name="Phongsopitanun W."/>
        </authorList>
    </citation>
    <scope>NUCLEOTIDE SEQUENCE</scope>
    <source>
        <strain evidence="3">JCM 31032</strain>
    </source>
</reference>
<feature type="transmembrane region" description="Helical" evidence="2">
    <location>
        <begin position="30"/>
        <end position="49"/>
    </location>
</feature>
<feature type="region of interest" description="Disordered" evidence="1">
    <location>
        <begin position="1"/>
        <end position="20"/>
    </location>
</feature>
<keyword evidence="2" id="KW-0472">Membrane</keyword>
<name>A0A9X1NKP2_9ACTN</name>
<comment type="caution">
    <text evidence="3">The sequence shown here is derived from an EMBL/GenBank/DDBJ whole genome shotgun (WGS) entry which is preliminary data.</text>
</comment>
<dbReference type="RefSeq" id="WP_231448915.1">
    <property type="nucleotide sequence ID" value="NZ_JAJOMB010000026.1"/>
</dbReference>
<gene>
    <name evidence="3" type="ORF">LR394_34735</name>
</gene>
<keyword evidence="2" id="KW-0812">Transmembrane</keyword>
<evidence type="ECO:0000313" key="4">
    <source>
        <dbReference type="Proteomes" id="UP001138997"/>
    </source>
</evidence>
<dbReference type="EMBL" id="JAJOMB010000026">
    <property type="protein sequence ID" value="MCD5316065.1"/>
    <property type="molecule type" value="Genomic_DNA"/>
</dbReference>
<evidence type="ECO:0000256" key="1">
    <source>
        <dbReference type="SAM" id="MobiDB-lite"/>
    </source>
</evidence>